<comment type="caution">
    <text evidence="12">The sequence shown here is derived from an EMBL/GenBank/DDBJ whole genome shotgun (WGS) entry which is preliminary data.</text>
</comment>
<protein>
    <recommendedName>
        <fullName evidence="11">Flagellar L-ring protein</fullName>
    </recommendedName>
    <alternativeName>
        <fullName evidence="11">Basal body L-ring protein</fullName>
    </alternativeName>
</protein>
<keyword evidence="9 11" id="KW-0998">Cell outer membrane</keyword>
<evidence type="ECO:0000256" key="5">
    <source>
        <dbReference type="ARBA" id="ARBA00022729"/>
    </source>
</evidence>
<dbReference type="GO" id="GO:0071973">
    <property type="term" value="P:bacterial-type flagellum-dependent cell motility"/>
    <property type="evidence" value="ECO:0007669"/>
    <property type="project" value="InterPro"/>
</dbReference>
<keyword evidence="7" id="KW-0564">Palmitate</keyword>
<dbReference type="InterPro" id="IPR000527">
    <property type="entry name" value="Flag_Lring"/>
</dbReference>
<evidence type="ECO:0000256" key="8">
    <source>
        <dbReference type="ARBA" id="ARBA00023143"/>
    </source>
</evidence>
<dbReference type="PROSITE" id="PS51257">
    <property type="entry name" value="PROKAR_LIPOPROTEIN"/>
    <property type="match status" value="1"/>
</dbReference>
<keyword evidence="12" id="KW-0969">Cilium</keyword>
<evidence type="ECO:0000256" key="2">
    <source>
        <dbReference type="ARBA" id="ARBA00004635"/>
    </source>
</evidence>
<name>A0A829YLY6_9GAMM</name>
<evidence type="ECO:0000256" key="6">
    <source>
        <dbReference type="ARBA" id="ARBA00023136"/>
    </source>
</evidence>
<keyword evidence="6 11" id="KW-0472">Membrane</keyword>
<dbReference type="GO" id="GO:0003774">
    <property type="term" value="F:cytoskeletal motor activity"/>
    <property type="evidence" value="ECO:0007669"/>
    <property type="project" value="InterPro"/>
</dbReference>
<keyword evidence="13" id="KW-1185">Reference proteome</keyword>
<dbReference type="NCBIfam" id="NF001304">
    <property type="entry name" value="PRK00249.1-4"/>
    <property type="match status" value="1"/>
</dbReference>
<dbReference type="Pfam" id="PF02107">
    <property type="entry name" value="FlgH"/>
    <property type="match status" value="1"/>
</dbReference>
<evidence type="ECO:0000313" key="13">
    <source>
        <dbReference type="Proteomes" id="UP000445000"/>
    </source>
</evidence>
<comment type="function">
    <text evidence="1 11">Assembles around the rod to form the L-ring and probably protects the motor/basal body from shearing forces during rotation.</text>
</comment>
<dbReference type="EMBL" id="BLJN01000008">
    <property type="protein sequence ID" value="GFE84377.1"/>
    <property type="molecule type" value="Genomic_DNA"/>
</dbReference>
<reference evidence="13" key="1">
    <citation type="submission" date="2020-01" db="EMBL/GenBank/DDBJ databases">
        <title>'Steroidobacter agaridevorans' sp. nov., agar-degrading bacteria isolated from rhizosphere soils.</title>
        <authorList>
            <person name="Ikenaga M."/>
            <person name="Kataoka M."/>
            <person name="Murouchi A."/>
            <person name="Katsuragi S."/>
            <person name="Sakai M."/>
        </authorList>
    </citation>
    <scope>NUCLEOTIDE SEQUENCE [LARGE SCALE GENOMIC DNA]</scope>
    <source>
        <strain evidence="13">YU21-B</strain>
    </source>
</reference>
<dbReference type="PANTHER" id="PTHR34933">
    <property type="entry name" value="FLAGELLAR L-RING PROTEIN"/>
    <property type="match status" value="1"/>
</dbReference>
<keyword evidence="12" id="KW-0966">Cell projection</keyword>
<evidence type="ECO:0000256" key="7">
    <source>
        <dbReference type="ARBA" id="ARBA00023139"/>
    </source>
</evidence>
<dbReference type="PANTHER" id="PTHR34933:SF1">
    <property type="entry name" value="FLAGELLAR L-RING PROTEIN"/>
    <property type="match status" value="1"/>
</dbReference>
<dbReference type="Proteomes" id="UP000445000">
    <property type="component" value="Unassembled WGS sequence"/>
</dbReference>
<organism evidence="12 13">
    <name type="scientific">Steroidobacter agaridevorans</name>
    <dbReference type="NCBI Taxonomy" id="2695856"/>
    <lineage>
        <taxon>Bacteria</taxon>
        <taxon>Pseudomonadati</taxon>
        <taxon>Pseudomonadota</taxon>
        <taxon>Gammaproteobacteria</taxon>
        <taxon>Steroidobacterales</taxon>
        <taxon>Steroidobacteraceae</taxon>
        <taxon>Steroidobacter</taxon>
    </lineage>
</organism>
<dbReference type="AlphaFoldDB" id="A0A829YLY6"/>
<proteinExistence type="inferred from homology"/>
<dbReference type="GO" id="GO:0009279">
    <property type="term" value="C:cell outer membrane"/>
    <property type="evidence" value="ECO:0007669"/>
    <property type="project" value="UniProtKB-SubCell"/>
</dbReference>
<comment type="subunit">
    <text evidence="4 11">The basal body constitutes a major portion of the flagellar organelle and consists of four rings (L,P,S, and M) mounted on a central rod.</text>
</comment>
<keyword evidence="10 11" id="KW-0449">Lipoprotein</keyword>
<gene>
    <name evidence="12" type="primary">flgH2</name>
    <name evidence="11" type="synonym">flgH</name>
    <name evidence="12" type="ORF">GCM10011487_63770</name>
</gene>
<evidence type="ECO:0000256" key="4">
    <source>
        <dbReference type="ARBA" id="ARBA00011439"/>
    </source>
</evidence>
<dbReference type="PRINTS" id="PR01008">
    <property type="entry name" value="FLGLRINGFLGH"/>
</dbReference>
<dbReference type="HAMAP" id="MF_00415">
    <property type="entry name" value="FlgH"/>
    <property type="match status" value="1"/>
</dbReference>
<evidence type="ECO:0000256" key="10">
    <source>
        <dbReference type="ARBA" id="ARBA00023288"/>
    </source>
</evidence>
<comment type="subcellular location">
    <subcellularLocation>
        <location evidence="11">Cell outer membrane</location>
        <topology evidence="11">Lipid-anchor</topology>
    </subcellularLocation>
    <subcellularLocation>
        <location evidence="11">Bacterial flagellum basal body</location>
    </subcellularLocation>
    <subcellularLocation>
        <location evidence="2">Membrane</location>
        <topology evidence="2">Lipid-anchor</topology>
    </subcellularLocation>
</comment>
<sequence length="221" mass="23855">MTMNVRTLFALIGAAVLLSGCSMLPRQQPAEEEPAVPQFTALPKGTSGGVFTAERPWALVADVRAFRPGDVLTVVLLETTQARKSADTNISKSSSVDIPSFTIGHSTIDANTSIQADREFQGGATSTQQNALQGALTVIVQEVLPNGLLRVHGEKSLYLNQGEEFLRVSGFVRAEDIDAENRISSQRVANARIAYSGRGSLADSNQAGWLTRFFNSPWMPF</sequence>
<keyword evidence="8 11" id="KW-0975">Bacterial flagellum</keyword>
<evidence type="ECO:0000256" key="11">
    <source>
        <dbReference type="HAMAP-Rule" id="MF_00415"/>
    </source>
</evidence>
<comment type="similarity">
    <text evidence="3 11">Belongs to the FlgH family.</text>
</comment>
<evidence type="ECO:0000256" key="9">
    <source>
        <dbReference type="ARBA" id="ARBA00023237"/>
    </source>
</evidence>
<dbReference type="GO" id="GO:0009427">
    <property type="term" value="C:bacterial-type flagellum basal body, distal rod, L ring"/>
    <property type="evidence" value="ECO:0007669"/>
    <property type="project" value="InterPro"/>
</dbReference>
<evidence type="ECO:0000256" key="1">
    <source>
        <dbReference type="ARBA" id="ARBA00002591"/>
    </source>
</evidence>
<keyword evidence="5 11" id="KW-0732">Signal</keyword>
<keyword evidence="12" id="KW-0282">Flagellum</keyword>
<evidence type="ECO:0000313" key="12">
    <source>
        <dbReference type="EMBL" id="GFE84377.1"/>
    </source>
</evidence>
<accession>A0A829YLY6</accession>
<evidence type="ECO:0000256" key="3">
    <source>
        <dbReference type="ARBA" id="ARBA00006929"/>
    </source>
</evidence>